<accession>Q5NTL6</accession>
<comment type="catalytic activity">
    <reaction evidence="3 5">
        <text>methylarsonate + 2 glutathione + H(+) = methylarsonous acid + glutathione disulfide + H2O</text>
        <dbReference type="Rhea" id="RHEA:15969"/>
        <dbReference type="ChEBI" id="CHEBI:15377"/>
        <dbReference type="ChEBI" id="CHEBI:15378"/>
        <dbReference type="ChEBI" id="CHEBI:17826"/>
        <dbReference type="ChEBI" id="CHEBI:33409"/>
        <dbReference type="ChEBI" id="CHEBI:57925"/>
        <dbReference type="ChEBI" id="CHEBI:58297"/>
        <dbReference type="EC" id="1.20.4.2"/>
    </reaction>
</comment>
<name>Q5NTL6_HALRO</name>
<dbReference type="GO" id="GO:0006749">
    <property type="term" value="P:glutathione metabolic process"/>
    <property type="evidence" value="ECO:0007669"/>
    <property type="project" value="UniProtKB-UniRule"/>
</dbReference>
<dbReference type="PROSITE" id="PS50404">
    <property type="entry name" value="GST_NTER"/>
    <property type="match status" value="1"/>
</dbReference>
<evidence type="ECO:0000256" key="5">
    <source>
        <dbReference type="RuleBase" id="RU368071"/>
    </source>
</evidence>
<keyword evidence="2 5" id="KW-0560">Oxidoreductase</keyword>
<comment type="function">
    <text evidence="5">Exhibits glutathione-dependent thiol transferase activity. Has high dehydroascorbate reductase activity and may contribute to the recycling of ascorbic acid. Participates in the biotransformation of inorganic arsenic and reduces monomethylarsonic acid (MMA).</text>
</comment>
<dbReference type="InterPro" id="IPR040079">
    <property type="entry name" value="Glutathione_S-Trfase"/>
</dbReference>
<dbReference type="InterPro" id="IPR036249">
    <property type="entry name" value="Thioredoxin-like_sf"/>
</dbReference>
<dbReference type="InterPro" id="IPR005442">
    <property type="entry name" value="GST_omega"/>
</dbReference>
<dbReference type="AlphaFoldDB" id="Q5NTL6"/>
<comment type="similarity">
    <text evidence="1 5">Belongs to the GST superfamily. Omega family.</text>
</comment>
<evidence type="ECO:0000256" key="1">
    <source>
        <dbReference type="ARBA" id="ARBA00011067"/>
    </source>
</evidence>
<dbReference type="EC" id="2.5.1.18" evidence="5"/>
<dbReference type="SUPFAM" id="SSF52833">
    <property type="entry name" value="Thioredoxin-like"/>
    <property type="match status" value="1"/>
</dbReference>
<evidence type="ECO:0000259" key="7">
    <source>
        <dbReference type="PROSITE" id="PS50405"/>
    </source>
</evidence>
<evidence type="ECO:0000256" key="4">
    <source>
        <dbReference type="ARBA" id="ARBA00049544"/>
    </source>
</evidence>
<dbReference type="Gene3D" id="1.20.1050.10">
    <property type="match status" value="1"/>
</dbReference>
<evidence type="ECO:0000256" key="2">
    <source>
        <dbReference type="ARBA" id="ARBA00023002"/>
    </source>
</evidence>
<dbReference type="CDD" id="cd03055">
    <property type="entry name" value="GST_N_Omega"/>
    <property type="match status" value="1"/>
</dbReference>
<organism evidence="8">
    <name type="scientific">Halocynthia roretzi</name>
    <name type="common">Sea squirt</name>
    <name type="synonym">Cynthia roretzi</name>
    <dbReference type="NCBI Taxonomy" id="7729"/>
    <lineage>
        <taxon>Eukaryota</taxon>
        <taxon>Metazoa</taxon>
        <taxon>Chordata</taxon>
        <taxon>Tunicata</taxon>
        <taxon>Ascidiacea</taxon>
        <taxon>Stolidobranchia</taxon>
        <taxon>Pyuridae</taxon>
        <taxon>Halocynthia</taxon>
    </lineage>
</organism>
<comment type="catalytic activity">
    <reaction evidence="5">
        <text>RX + glutathione = an S-substituted glutathione + a halide anion + H(+)</text>
        <dbReference type="Rhea" id="RHEA:16437"/>
        <dbReference type="ChEBI" id="CHEBI:15378"/>
        <dbReference type="ChEBI" id="CHEBI:16042"/>
        <dbReference type="ChEBI" id="CHEBI:17792"/>
        <dbReference type="ChEBI" id="CHEBI:57925"/>
        <dbReference type="ChEBI" id="CHEBI:90779"/>
        <dbReference type="EC" id="2.5.1.18"/>
    </reaction>
</comment>
<dbReference type="PROSITE" id="PS51354">
    <property type="entry name" value="GLUTAREDOXIN_2"/>
    <property type="match status" value="1"/>
</dbReference>
<feature type="domain" description="GST N-terminal" evidence="6">
    <location>
        <begin position="21"/>
        <end position="99"/>
    </location>
</feature>
<dbReference type="Pfam" id="PF13410">
    <property type="entry name" value="GST_C_2"/>
    <property type="match status" value="1"/>
</dbReference>
<dbReference type="Gene3D" id="3.40.30.10">
    <property type="entry name" value="Glutaredoxin"/>
    <property type="match status" value="1"/>
</dbReference>
<dbReference type="SFLD" id="SFLDG00358">
    <property type="entry name" value="Main_(cytGST)"/>
    <property type="match status" value="1"/>
</dbReference>
<dbReference type="EC" id="1.20.4.2" evidence="5"/>
<dbReference type="GO" id="GO:0004364">
    <property type="term" value="F:glutathione transferase activity"/>
    <property type="evidence" value="ECO:0007669"/>
    <property type="project" value="UniProtKB-UniRule"/>
</dbReference>
<evidence type="ECO:0000313" key="8">
    <source>
        <dbReference type="EMBL" id="BAD77935.1"/>
    </source>
</evidence>
<protein>
    <recommendedName>
        <fullName evidence="5">Glutathione S-transferase omega</fullName>
        <shortName evidence="5">GSTO</shortName>
        <ecNumber evidence="5">1.20.4.2</ecNumber>
        <ecNumber evidence="5">1.8.5.1</ecNumber>
        <ecNumber evidence="5">2.5.1.18</ecNumber>
    </recommendedName>
    <alternativeName>
        <fullName evidence="5">Glutathione-dependent dehydroascorbate reductase</fullName>
    </alternativeName>
    <alternativeName>
        <fullName evidence="5">Monomethylarsonic acid reductase</fullName>
    </alternativeName>
</protein>
<dbReference type="FunFam" id="3.40.30.10:FF:000123">
    <property type="entry name" value="Glutathione transferase o1"/>
    <property type="match status" value="1"/>
</dbReference>
<sequence length="232" mass="26726">MSPSPPHHMKSGEAFPPKTPGKLRIYSMQYCPYAQRTRLMLALKNVDHEVINIDLKDKPAWFLEKYQAGTVPVLEIDDKVIGESLITAEYIDEMYSKPGKQSLPTDPYKKAQARLLIYELGKIPSKFYGFARQAENSEAEFHSSLGYLEKLLSSEKFISSKAVSYVDYMIWPWFERIGTWCGELPKGKFPNITRWISDMKKDPVVKACSTPPEIFKKFFDGFRSNKTVYDLE</sequence>
<dbReference type="InterPro" id="IPR050983">
    <property type="entry name" value="GST_Omega/HSP26"/>
</dbReference>
<dbReference type="GO" id="GO:0005737">
    <property type="term" value="C:cytoplasm"/>
    <property type="evidence" value="ECO:0007669"/>
    <property type="project" value="InterPro"/>
</dbReference>
<dbReference type="PROSITE" id="PS50405">
    <property type="entry name" value="GST_CTER"/>
    <property type="match status" value="1"/>
</dbReference>
<dbReference type="InterPro" id="IPR010987">
    <property type="entry name" value="Glutathione-S-Trfase_C-like"/>
</dbReference>
<dbReference type="EC" id="1.8.5.1" evidence="5"/>
<dbReference type="FunFam" id="1.20.1050.10:FF:000009">
    <property type="entry name" value="Glutathione S-transferase omega-1"/>
    <property type="match status" value="1"/>
</dbReference>
<reference evidence="8" key="1">
    <citation type="journal article" date="2005" name="Immunogenetics">
        <title>Differential display analysis reveals the expression of glutathione S-transferase omega and novel genes through an ITAM-containing receptor in ascidian immunocytes.</title>
        <authorList>
            <person name="Azumi K."/>
            <person name="Sasaki T."/>
            <person name="Okochi K."/>
            <person name="Yamasaki S."/>
            <person name="Saito T."/>
            <person name="Takayama H."/>
            <person name="Yokosawa H."/>
        </authorList>
    </citation>
    <scope>NUCLEOTIDE SEQUENCE</scope>
</reference>
<dbReference type="EMBL" id="AB187220">
    <property type="protein sequence ID" value="BAD77935.1"/>
    <property type="molecule type" value="mRNA"/>
</dbReference>
<dbReference type="GO" id="GO:0050610">
    <property type="term" value="F:methylarsonate reductase activity"/>
    <property type="evidence" value="ECO:0007669"/>
    <property type="project" value="UniProtKB-UniRule"/>
</dbReference>
<feature type="domain" description="GST C-terminal" evidence="7">
    <location>
        <begin position="106"/>
        <end position="218"/>
    </location>
</feature>
<dbReference type="GO" id="GO:0045174">
    <property type="term" value="F:glutathione dehydrogenase (ascorbate) activity"/>
    <property type="evidence" value="ECO:0007669"/>
    <property type="project" value="UniProtKB-UniRule"/>
</dbReference>
<comment type="catalytic activity">
    <reaction evidence="4 5">
        <text>L-dehydroascorbate + 2 glutathione = glutathione disulfide + L-ascorbate</text>
        <dbReference type="Rhea" id="RHEA:24424"/>
        <dbReference type="ChEBI" id="CHEBI:38290"/>
        <dbReference type="ChEBI" id="CHEBI:57925"/>
        <dbReference type="ChEBI" id="CHEBI:58297"/>
        <dbReference type="ChEBI" id="CHEBI:58539"/>
        <dbReference type="EC" id="1.8.5.1"/>
    </reaction>
</comment>
<evidence type="ECO:0000259" key="6">
    <source>
        <dbReference type="PROSITE" id="PS50404"/>
    </source>
</evidence>
<dbReference type="SUPFAM" id="SSF47616">
    <property type="entry name" value="GST C-terminal domain-like"/>
    <property type="match status" value="1"/>
</dbReference>
<dbReference type="PANTHER" id="PTHR43968:SF6">
    <property type="entry name" value="GLUTATHIONE S-TRANSFERASE OMEGA"/>
    <property type="match status" value="1"/>
</dbReference>
<proteinExistence type="evidence at transcript level"/>
<dbReference type="InterPro" id="IPR036282">
    <property type="entry name" value="Glutathione-S-Trfase_C_sf"/>
</dbReference>
<evidence type="ECO:0000256" key="3">
    <source>
        <dbReference type="ARBA" id="ARBA00048353"/>
    </source>
</evidence>
<dbReference type="Pfam" id="PF13417">
    <property type="entry name" value="GST_N_3"/>
    <property type="match status" value="1"/>
</dbReference>
<keyword evidence="5 8" id="KW-0808">Transferase</keyword>
<dbReference type="CDD" id="cd03184">
    <property type="entry name" value="GST_C_Omega"/>
    <property type="match status" value="1"/>
</dbReference>
<dbReference type="SFLD" id="SFLDS00019">
    <property type="entry name" value="Glutathione_Transferase_(cytos"/>
    <property type="match status" value="1"/>
</dbReference>
<dbReference type="PRINTS" id="PR01625">
    <property type="entry name" value="GSTRNSFRASEO"/>
</dbReference>
<dbReference type="InterPro" id="IPR004045">
    <property type="entry name" value="Glutathione_S-Trfase_N"/>
</dbReference>
<dbReference type="PANTHER" id="PTHR43968">
    <property type="match status" value="1"/>
</dbReference>